<accession>A0A6F8SW23</accession>
<dbReference type="Proteomes" id="UP000503197">
    <property type="component" value="Chromosome"/>
</dbReference>
<dbReference type="SUPFAM" id="SSF51120">
    <property type="entry name" value="beta-Roll"/>
    <property type="match status" value="1"/>
</dbReference>
<proteinExistence type="predicted"/>
<dbReference type="PRINTS" id="PR00313">
    <property type="entry name" value="CABNDNGRPT"/>
</dbReference>
<evidence type="ECO:0000259" key="1">
    <source>
        <dbReference type="Pfam" id="PF13946"/>
    </source>
</evidence>
<dbReference type="Pfam" id="PF13946">
    <property type="entry name" value="DUF4214"/>
    <property type="match status" value="1"/>
</dbReference>
<protein>
    <recommendedName>
        <fullName evidence="1">DUF4214 domain-containing protein</fullName>
    </recommendedName>
</protein>
<feature type="domain" description="DUF4214" evidence="1">
    <location>
        <begin position="45"/>
        <end position="108"/>
    </location>
</feature>
<sequence length="846" mass="83324">MATQESLDLAQTLYVAYYGRPADRAGLNYWADEIDANGVDAMVNAFGNSAEFEARFGNLSNEQLINNLYQQMFGRSAELAGLDFYSAQLANGESTLAEIALDIANGAQNEDATALSNKVAVAANFTAAIDTTEEVLAYAGDSAANSARDFLATVNAETDAETVDVDAQLSSLVQADQDETTAGETFTLTANTDVVDGTGGDDTIVGAVDTDTAANTTLNSSDVISGGDGTDKLQLTTVGTAAFTAANFAADITDVENFFIRDVSTNATASIYDFANVVGEEQVWSDRSTQDVDFQNLGTDTVVGLKGNGSTQMGDVDFNMATATDAVSIVADGGVRGTPNVTNTAAGATTASIASTGAANVLGTLSLATGATVTTLNVAAAADLTASLIAGAIANNATLNISGEGDVNLTDNSATFSTVAAGDATGDITIGANTANAKVTTGAGDDAVTITAALASGAAINLGAGDDALLAGAGAAIGTGVVVDGGEGFDTISASLINAANAANVQNFEALDLSTGFANPLDAELLTASNIEALTLSGGAGGAGGATVNNVAAGVGLLVEGSNTGTTTVGVKGAATGAADSFAITFDNGAVAGATATVSNVSAGTVVTNGVEAMSVDSSGGNNTWNDITITNDALQTLTITGDKNLDVALAGTVGTAANATNGLGVAEIDGSAATGDLDIDVTGAGTLNLAWGGVAIKGGAGDDTITIDAQGAELTGGAGEDTFVVAAAVATGTTEATSVLTTITDLNAGDTIDFDSANGGAVSAFESEAVTLGAGVNNLDQALAAAVDTASEATWFQYGNSTYIVADANADGVFSANDIVVKLTGLVDLSDASLTNATDGELTIA</sequence>
<gene>
    <name evidence="2" type="ORF">HMSLTHF_22260</name>
</gene>
<dbReference type="AlphaFoldDB" id="A0A6F8SW23"/>
<dbReference type="RefSeq" id="WP_172416326.1">
    <property type="nucleotide sequence ID" value="NZ_AP022821.1"/>
</dbReference>
<dbReference type="InterPro" id="IPR011049">
    <property type="entry name" value="Serralysin-like_metalloprot_C"/>
</dbReference>
<dbReference type="InterPro" id="IPR025282">
    <property type="entry name" value="DUF4214"/>
</dbReference>
<evidence type="ECO:0000313" key="3">
    <source>
        <dbReference type="Proteomes" id="UP000503197"/>
    </source>
</evidence>
<reference evidence="2 3" key="1">
    <citation type="submission" date="2020-02" db="EMBL/GenBank/DDBJ databases">
        <title>Complete Genome Sequence of Halomonas meridiana strain BAA-801, Isolated from Deep Sea Thermal Vent.</title>
        <authorList>
            <person name="Takahashi Y."/>
            <person name="Takahashi H."/>
            <person name="Galipon J."/>
            <person name="Arakawa K."/>
        </authorList>
    </citation>
    <scope>NUCLEOTIDE SEQUENCE [LARGE SCALE GENOMIC DNA]</scope>
    <source>
        <strain evidence="2 3">Slthf1</strain>
    </source>
</reference>
<name>A0A6F8SW23_9GAMM</name>
<evidence type="ECO:0000313" key="2">
    <source>
        <dbReference type="EMBL" id="BCA92451.1"/>
    </source>
</evidence>
<organism evidence="2 3">
    <name type="scientific">Vreelandella aquamarina</name>
    <dbReference type="NCBI Taxonomy" id="77097"/>
    <lineage>
        <taxon>Bacteria</taxon>
        <taxon>Pseudomonadati</taxon>
        <taxon>Pseudomonadota</taxon>
        <taxon>Gammaproteobacteria</taxon>
        <taxon>Oceanospirillales</taxon>
        <taxon>Halomonadaceae</taxon>
        <taxon>Vreelandella</taxon>
    </lineage>
</organism>
<dbReference type="EMBL" id="AP022821">
    <property type="protein sequence ID" value="BCA92451.1"/>
    <property type="molecule type" value="Genomic_DNA"/>
</dbReference>